<feature type="region of interest" description="Disordered" evidence="2">
    <location>
        <begin position="295"/>
        <end position="325"/>
    </location>
</feature>
<feature type="region of interest" description="Disordered" evidence="2">
    <location>
        <begin position="69"/>
        <end position="91"/>
    </location>
</feature>
<keyword evidence="4" id="KW-1185">Reference proteome</keyword>
<keyword evidence="1" id="KW-0175">Coiled coil</keyword>
<feature type="coiled-coil region" evidence="1">
    <location>
        <begin position="243"/>
        <end position="277"/>
    </location>
</feature>
<evidence type="ECO:0000256" key="1">
    <source>
        <dbReference type="SAM" id="Coils"/>
    </source>
</evidence>
<feature type="compositionally biased region" description="Acidic residues" evidence="2">
    <location>
        <begin position="309"/>
        <end position="318"/>
    </location>
</feature>
<reference evidence="3 4" key="1">
    <citation type="submission" date="2019-07" db="EMBL/GenBank/DDBJ databases">
        <title>De Novo Assembly of kiwifruit Actinidia rufa.</title>
        <authorList>
            <person name="Sugita-Konishi S."/>
            <person name="Sato K."/>
            <person name="Mori E."/>
            <person name="Abe Y."/>
            <person name="Kisaki G."/>
            <person name="Hamano K."/>
            <person name="Suezawa K."/>
            <person name="Otani M."/>
            <person name="Fukuda T."/>
            <person name="Manabe T."/>
            <person name="Gomi K."/>
            <person name="Tabuchi M."/>
            <person name="Akimitsu K."/>
            <person name="Kataoka I."/>
        </authorList>
    </citation>
    <scope>NUCLEOTIDE SEQUENCE [LARGE SCALE GENOMIC DNA]</scope>
    <source>
        <strain evidence="4">cv. Fuchu</strain>
    </source>
</reference>
<dbReference type="AlphaFoldDB" id="A0A7J0HA08"/>
<accession>A0A7J0HA08</accession>
<feature type="compositionally biased region" description="Basic and acidic residues" evidence="2">
    <location>
        <begin position="69"/>
        <end position="79"/>
    </location>
</feature>
<sequence>MNGWKRRFFFISGDDWEFSLNLAWGEGVPRVPRTWGTPGKHCNKLPILTDIEDQRTKKYFAVDRKRISSSDGHNVEGKSVDGATASTGNEGRNDSIGLGLFSLRSSLGSKSESCNVEKDHLKEARLEGGGIQGRKLVVEVNPGYKRGKIVNDTQCAGDQKNLTNSASWEGTSVNPGNALGPGVSMLGSASVAEKILSRVILPADKEKVNKLSLDQVVTTLFHIVDQNQTLELEGLLGEFSEQEQKATKELKEKIEAVARLEAEVAELKKNEALAKGKAIEEYKSLDDFQEAVESAASKYSDDMGLDHDLIEEEEEEGEDKEKEEN</sequence>
<gene>
    <name evidence="3" type="ORF">Acr_28g0004960</name>
</gene>
<dbReference type="EMBL" id="BJWL01000028">
    <property type="protein sequence ID" value="GFZ19791.1"/>
    <property type="molecule type" value="Genomic_DNA"/>
</dbReference>
<evidence type="ECO:0000313" key="3">
    <source>
        <dbReference type="EMBL" id="GFZ19791.1"/>
    </source>
</evidence>
<proteinExistence type="predicted"/>
<evidence type="ECO:0000313" key="4">
    <source>
        <dbReference type="Proteomes" id="UP000585474"/>
    </source>
</evidence>
<evidence type="ECO:0000256" key="2">
    <source>
        <dbReference type="SAM" id="MobiDB-lite"/>
    </source>
</evidence>
<organism evidence="3 4">
    <name type="scientific">Actinidia rufa</name>
    <dbReference type="NCBI Taxonomy" id="165716"/>
    <lineage>
        <taxon>Eukaryota</taxon>
        <taxon>Viridiplantae</taxon>
        <taxon>Streptophyta</taxon>
        <taxon>Embryophyta</taxon>
        <taxon>Tracheophyta</taxon>
        <taxon>Spermatophyta</taxon>
        <taxon>Magnoliopsida</taxon>
        <taxon>eudicotyledons</taxon>
        <taxon>Gunneridae</taxon>
        <taxon>Pentapetalae</taxon>
        <taxon>asterids</taxon>
        <taxon>Ericales</taxon>
        <taxon>Actinidiaceae</taxon>
        <taxon>Actinidia</taxon>
    </lineage>
</organism>
<feature type="compositionally biased region" description="Basic and acidic residues" evidence="2">
    <location>
        <begin position="299"/>
        <end position="308"/>
    </location>
</feature>
<comment type="caution">
    <text evidence="3">The sequence shown here is derived from an EMBL/GenBank/DDBJ whole genome shotgun (WGS) entry which is preliminary data.</text>
</comment>
<name>A0A7J0HA08_9ERIC</name>
<protein>
    <submittedName>
        <fullName evidence="3">Uncharacterized protein</fullName>
    </submittedName>
</protein>
<dbReference type="Proteomes" id="UP000585474">
    <property type="component" value="Unassembled WGS sequence"/>
</dbReference>